<feature type="transmembrane region" description="Helical" evidence="8">
    <location>
        <begin position="42"/>
        <end position="61"/>
    </location>
</feature>
<evidence type="ECO:0000256" key="3">
    <source>
        <dbReference type="ARBA" id="ARBA00020827"/>
    </source>
</evidence>
<evidence type="ECO:0000256" key="1">
    <source>
        <dbReference type="ARBA" id="ARBA00004477"/>
    </source>
</evidence>
<dbReference type="GO" id="GO:0072546">
    <property type="term" value="C:EMC complex"/>
    <property type="evidence" value="ECO:0007669"/>
    <property type="project" value="InterPro"/>
</dbReference>
<dbReference type="EMBL" id="FLRD01000150">
    <property type="protein sequence ID" value="SBT48444.1"/>
    <property type="molecule type" value="Genomic_DNA"/>
</dbReference>
<keyword evidence="6 8" id="KW-1133">Transmembrane helix</keyword>
<comment type="subcellular location">
    <subcellularLocation>
        <location evidence="1">Endoplasmic reticulum membrane</location>
        <topology evidence="1">Multi-pass membrane protein</topology>
    </subcellularLocation>
</comment>
<dbReference type="InterPro" id="IPR029008">
    <property type="entry name" value="EMC6-like"/>
</dbReference>
<dbReference type="GO" id="GO:0000045">
    <property type="term" value="P:autophagosome assembly"/>
    <property type="evidence" value="ECO:0007669"/>
    <property type="project" value="TreeGrafter"/>
</dbReference>
<dbReference type="AlphaFoldDB" id="A0A1A8ZYC7"/>
<comment type="similarity">
    <text evidence="2">Belongs to the EMC6 family.</text>
</comment>
<reference evidence="10" key="1">
    <citation type="submission" date="2016-05" db="EMBL/GenBank/DDBJ databases">
        <authorList>
            <person name="Lavstsen T."/>
            <person name="Jespersen J.S."/>
        </authorList>
    </citation>
    <scope>NUCLEOTIDE SEQUENCE [LARGE SCALE GENOMIC DNA]</scope>
</reference>
<evidence type="ECO:0000313" key="11">
    <source>
        <dbReference type="Proteomes" id="UP000078550"/>
    </source>
</evidence>
<evidence type="ECO:0000256" key="4">
    <source>
        <dbReference type="ARBA" id="ARBA00022692"/>
    </source>
</evidence>
<evidence type="ECO:0000256" key="8">
    <source>
        <dbReference type="SAM" id="Phobius"/>
    </source>
</evidence>
<dbReference type="InterPro" id="IPR008504">
    <property type="entry name" value="Emc6"/>
</dbReference>
<evidence type="ECO:0000256" key="6">
    <source>
        <dbReference type="ARBA" id="ARBA00022989"/>
    </source>
</evidence>
<dbReference type="Pfam" id="PF07019">
    <property type="entry name" value="EMC6"/>
    <property type="match status" value="1"/>
</dbReference>
<evidence type="ECO:0000313" key="9">
    <source>
        <dbReference type="EMBL" id="SBT48444.1"/>
    </source>
</evidence>
<keyword evidence="12" id="KW-1185">Reference proteome</keyword>
<keyword evidence="4 8" id="KW-0812">Transmembrane</keyword>
<keyword evidence="5" id="KW-0256">Endoplasmic reticulum</keyword>
<dbReference type="PANTHER" id="PTHR20994:SF0">
    <property type="entry name" value="ER MEMBRANE PROTEIN COMPLEX SUBUNIT 6"/>
    <property type="match status" value="1"/>
</dbReference>
<proteinExistence type="inferred from homology"/>
<dbReference type="Proteomes" id="UP000078555">
    <property type="component" value="Unassembled WGS sequence"/>
</dbReference>
<feature type="transmembrane region" description="Helical" evidence="8">
    <location>
        <begin position="105"/>
        <end position="124"/>
    </location>
</feature>
<name>A0A1A8ZYC7_PLAOA</name>
<evidence type="ECO:0000313" key="12">
    <source>
        <dbReference type="Proteomes" id="UP000078555"/>
    </source>
</evidence>
<evidence type="ECO:0000256" key="2">
    <source>
        <dbReference type="ARBA" id="ARBA00009436"/>
    </source>
</evidence>
<keyword evidence="7 8" id="KW-0472">Membrane</keyword>
<evidence type="ECO:0000256" key="5">
    <source>
        <dbReference type="ARBA" id="ARBA00022824"/>
    </source>
</evidence>
<sequence>MEANVNSEKQNEVKIKSILDFKLSENHKYNDNRIKYNKRSLILSKQFYGIIGGITVGILGIQGINGFLLFPVFTLIGTLMTFFHIRDNFESFFLKKSDVICRDFFSGLISFILFWTLSYDIIYIF</sequence>
<reference evidence="11 12" key="2">
    <citation type="submission" date="2016-05" db="EMBL/GenBank/DDBJ databases">
        <authorList>
            <person name="Naeem Raeece"/>
        </authorList>
    </citation>
    <scope>NUCLEOTIDE SEQUENCE [LARGE SCALE GENOMIC DNA]</scope>
</reference>
<accession>A0A1A8ZYC7</accession>
<evidence type="ECO:0000313" key="10">
    <source>
        <dbReference type="EMBL" id="SBT48895.1"/>
    </source>
</evidence>
<dbReference type="GO" id="GO:0034975">
    <property type="term" value="P:protein folding in endoplasmic reticulum"/>
    <property type="evidence" value="ECO:0007669"/>
    <property type="project" value="TreeGrafter"/>
</dbReference>
<evidence type="ECO:0000256" key="7">
    <source>
        <dbReference type="ARBA" id="ARBA00023136"/>
    </source>
</evidence>
<feature type="transmembrane region" description="Helical" evidence="8">
    <location>
        <begin position="67"/>
        <end position="85"/>
    </location>
</feature>
<protein>
    <recommendedName>
        <fullName evidence="3">ER membrane protein complex subunit 6</fullName>
    </recommendedName>
</protein>
<dbReference type="Proteomes" id="UP000078550">
    <property type="component" value="Unassembled WGS sequence"/>
</dbReference>
<gene>
    <name evidence="9" type="ORF">POVWA1_057630</name>
    <name evidence="10" type="ORF">POVWA2_056980</name>
</gene>
<organism evidence="10 11">
    <name type="scientific">Plasmodium ovale wallikeri</name>
    <dbReference type="NCBI Taxonomy" id="864142"/>
    <lineage>
        <taxon>Eukaryota</taxon>
        <taxon>Sar</taxon>
        <taxon>Alveolata</taxon>
        <taxon>Apicomplexa</taxon>
        <taxon>Aconoidasida</taxon>
        <taxon>Haemosporida</taxon>
        <taxon>Plasmodiidae</taxon>
        <taxon>Plasmodium</taxon>
        <taxon>Plasmodium (Plasmodium)</taxon>
    </lineage>
</organism>
<dbReference type="PANTHER" id="PTHR20994">
    <property type="entry name" value="ER MEMBRANE PROTEIN COMPLEX SUBUNIT 6"/>
    <property type="match status" value="1"/>
</dbReference>
<dbReference type="EMBL" id="FLRE01000193">
    <property type="protein sequence ID" value="SBT48895.1"/>
    <property type="molecule type" value="Genomic_DNA"/>
</dbReference>